<comment type="caution">
    <text evidence="1">The sequence shown here is derived from an EMBL/GenBank/DDBJ whole genome shotgun (WGS) entry which is preliminary data.</text>
</comment>
<accession>A0A4Y2V073</accession>
<organism evidence="1 2">
    <name type="scientific">Araneus ventricosus</name>
    <name type="common">Orbweaver spider</name>
    <name type="synonym">Epeira ventricosa</name>
    <dbReference type="NCBI Taxonomy" id="182803"/>
    <lineage>
        <taxon>Eukaryota</taxon>
        <taxon>Metazoa</taxon>
        <taxon>Ecdysozoa</taxon>
        <taxon>Arthropoda</taxon>
        <taxon>Chelicerata</taxon>
        <taxon>Arachnida</taxon>
        <taxon>Araneae</taxon>
        <taxon>Araneomorphae</taxon>
        <taxon>Entelegynae</taxon>
        <taxon>Araneoidea</taxon>
        <taxon>Araneidae</taxon>
        <taxon>Araneus</taxon>
    </lineage>
</organism>
<reference evidence="1 2" key="1">
    <citation type="journal article" date="2019" name="Sci. Rep.">
        <title>Orb-weaving spider Araneus ventricosus genome elucidates the spidroin gene catalogue.</title>
        <authorList>
            <person name="Kono N."/>
            <person name="Nakamura H."/>
            <person name="Ohtoshi R."/>
            <person name="Moran D.A.P."/>
            <person name="Shinohara A."/>
            <person name="Yoshida Y."/>
            <person name="Fujiwara M."/>
            <person name="Mori M."/>
            <person name="Tomita M."/>
            <person name="Arakawa K."/>
        </authorList>
    </citation>
    <scope>NUCLEOTIDE SEQUENCE [LARGE SCALE GENOMIC DNA]</scope>
</reference>
<evidence type="ECO:0000313" key="2">
    <source>
        <dbReference type="Proteomes" id="UP000499080"/>
    </source>
</evidence>
<evidence type="ECO:0000313" key="1">
    <source>
        <dbReference type="EMBL" id="GBO17932.1"/>
    </source>
</evidence>
<proteinExistence type="predicted"/>
<dbReference type="AlphaFoldDB" id="A0A4Y2V073"/>
<dbReference type="EMBL" id="BGPR01041627">
    <property type="protein sequence ID" value="GBO17932.1"/>
    <property type="molecule type" value="Genomic_DNA"/>
</dbReference>
<dbReference type="Proteomes" id="UP000499080">
    <property type="component" value="Unassembled WGS sequence"/>
</dbReference>
<gene>
    <name evidence="1" type="ORF">AVEN_267871_1</name>
</gene>
<protein>
    <submittedName>
        <fullName evidence="1">Uncharacterized protein</fullName>
    </submittedName>
</protein>
<keyword evidence="2" id="KW-1185">Reference proteome</keyword>
<sequence>MDYPEQFCTVRKHFIKPFQCQKFMLKAFVTDKVCDRHSISTRVRSITGLYSFFSRTLADLSNAQHFAKVYESFFYSSLNSSFAARSTKAFIDVRLCCRFTAFMNYLTDGFAFSHGIYAQTVSGHCLGLGRHLDPTYRQVARDPAFAQTVWAPLYKVTPRH</sequence>
<name>A0A4Y2V073_ARAVE</name>